<reference evidence="1 2" key="1">
    <citation type="submission" date="2019-12" db="EMBL/GenBank/DDBJ databases">
        <authorList>
            <person name="Li M."/>
        </authorList>
    </citation>
    <scope>NUCLEOTIDE SEQUENCE [LARGE SCALE GENOMIC DNA]</scope>
    <source>
        <strain evidence="1 2">GBMRC 2046</strain>
    </source>
</reference>
<organism evidence="1 2">
    <name type="scientific">Stappia sediminis</name>
    <dbReference type="NCBI Taxonomy" id="2692190"/>
    <lineage>
        <taxon>Bacteria</taxon>
        <taxon>Pseudomonadati</taxon>
        <taxon>Pseudomonadota</taxon>
        <taxon>Alphaproteobacteria</taxon>
        <taxon>Hyphomicrobiales</taxon>
        <taxon>Stappiaceae</taxon>
        <taxon>Stappia</taxon>
    </lineage>
</organism>
<dbReference type="AlphaFoldDB" id="A0A7X3S9A6"/>
<protein>
    <submittedName>
        <fullName evidence="1">Uncharacterized protein</fullName>
    </submittedName>
</protein>
<keyword evidence="2" id="KW-1185">Reference proteome</keyword>
<gene>
    <name evidence="1" type="ORF">GR183_17135</name>
</gene>
<accession>A0A7X3S9A6</accession>
<evidence type="ECO:0000313" key="1">
    <source>
        <dbReference type="EMBL" id="MXN66644.1"/>
    </source>
</evidence>
<sequence>MAERTGDRMVVLHAFRKFEHRTQVDTSQLALTSPLVGEVGAKHRVRGIGEVLRLIARIPGSQALDGWPAIHMKYPANMTGRCLRNGPSFSADGKVVKKAC</sequence>
<dbReference type="RefSeq" id="WP_160776894.1">
    <property type="nucleotide sequence ID" value="NZ_WUMV01000008.1"/>
</dbReference>
<dbReference type="Proteomes" id="UP000433101">
    <property type="component" value="Unassembled WGS sequence"/>
</dbReference>
<dbReference type="EMBL" id="WUMV01000008">
    <property type="protein sequence ID" value="MXN66644.1"/>
    <property type="molecule type" value="Genomic_DNA"/>
</dbReference>
<evidence type="ECO:0000313" key="2">
    <source>
        <dbReference type="Proteomes" id="UP000433101"/>
    </source>
</evidence>
<comment type="caution">
    <text evidence="1">The sequence shown here is derived from an EMBL/GenBank/DDBJ whole genome shotgun (WGS) entry which is preliminary data.</text>
</comment>
<name>A0A7X3S9A6_9HYPH</name>
<proteinExistence type="predicted"/>